<protein>
    <submittedName>
        <fullName evidence="1">Uncharacterized protein</fullName>
    </submittedName>
</protein>
<reference evidence="1" key="2">
    <citation type="journal article" date="2022" name="New Phytol.">
        <title>Evolutionary transition to the ectomycorrhizal habit in the genomes of a hyperdiverse lineage of mushroom-forming fungi.</title>
        <authorList>
            <person name="Looney B."/>
            <person name="Miyauchi S."/>
            <person name="Morin E."/>
            <person name="Drula E."/>
            <person name="Courty P.E."/>
            <person name="Kohler A."/>
            <person name="Kuo A."/>
            <person name="LaButti K."/>
            <person name="Pangilinan J."/>
            <person name="Lipzen A."/>
            <person name="Riley R."/>
            <person name="Andreopoulos W."/>
            <person name="He G."/>
            <person name="Johnson J."/>
            <person name="Nolan M."/>
            <person name="Tritt A."/>
            <person name="Barry K.W."/>
            <person name="Grigoriev I.V."/>
            <person name="Nagy L.G."/>
            <person name="Hibbett D."/>
            <person name="Henrissat B."/>
            <person name="Matheny P.B."/>
            <person name="Labbe J."/>
            <person name="Martin F.M."/>
        </authorList>
    </citation>
    <scope>NUCLEOTIDE SEQUENCE</scope>
    <source>
        <strain evidence="1">FP105234-sp</strain>
    </source>
</reference>
<accession>A0ACB8RD75</accession>
<name>A0ACB8RD75_9AGAM</name>
<organism evidence="1 2">
    <name type="scientific">Auriscalpium vulgare</name>
    <dbReference type="NCBI Taxonomy" id="40419"/>
    <lineage>
        <taxon>Eukaryota</taxon>
        <taxon>Fungi</taxon>
        <taxon>Dikarya</taxon>
        <taxon>Basidiomycota</taxon>
        <taxon>Agaricomycotina</taxon>
        <taxon>Agaricomycetes</taxon>
        <taxon>Russulales</taxon>
        <taxon>Auriscalpiaceae</taxon>
        <taxon>Auriscalpium</taxon>
    </lineage>
</organism>
<evidence type="ECO:0000313" key="1">
    <source>
        <dbReference type="EMBL" id="KAI0041616.1"/>
    </source>
</evidence>
<dbReference type="EMBL" id="MU276112">
    <property type="protein sequence ID" value="KAI0041616.1"/>
    <property type="molecule type" value="Genomic_DNA"/>
</dbReference>
<keyword evidence="2" id="KW-1185">Reference proteome</keyword>
<gene>
    <name evidence="1" type="ORF">FA95DRAFT_1565208</name>
</gene>
<evidence type="ECO:0000313" key="2">
    <source>
        <dbReference type="Proteomes" id="UP000814033"/>
    </source>
</evidence>
<proteinExistence type="predicted"/>
<dbReference type="Proteomes" id="UP000814033">
    <property type="component" value="Unassembled WGS sequence"/>
</dbReference>
<comment type="caution">
    <text evidence="1">The sequence shown here is derived from an EMBL/GenBank/DDBJ whole genome shotgun (WGS) entry which is preliminary data.</text>
</comment>
<sequence length="74" mass="7583">MTTPAGATAVFRASRAFVEDALQSVPLVCTTSASLLLRLGALMSSTRSTVSHADNAAQAVSQPLRGTSKSFAAE</sequence>
<reference evidence="1" key="1">
    <citation type="submission" date="2021-02" db="EMBL/GenBank/DDBJ databases">
        <authorList>
            <consortium name="DOE Joint Genome Institute"/>
            <person name="Ahrendt S."/>
            <person name="Looney B.P."/>
            <person name="Miyauchi S."/>
            <person name="Morin E."/>
            <person name="Drula E."/>
            <person name="Courty P.E."/>
            <person name="Chicoki N."/>
            <person name="Fauchery L."/>
            <person name="Kohler A."/>
            <person name="Kuo A."/>
            <person name="Labutti K."/>
            <person name="Pangilinan J."/>
            <person name="Lipzen A."/>
            <person name="Riley R."/>
            <person name="Andreopoulos W."/>
            <person name="He G."/>
            <person name="Johnson J."/>
            <person name="Barry K.W."/>
            <person name="Grigoriev I.V."/>
            <person name="Nagy L."/>
            <person name="Hibbett D."/>
            <person name="Henrissat B."/>
            <person name="Matheny P.B."/>
            <person name="Labbe J."/>
            <person name="Martin F."/>
        </authorList>
    </citation>
    <scope>NUCLEOTIDE SEQUENCE</scope>
    <source>
        <strain evidence="1">FP105234-sp</strain>
    </source>
</reference>